<dbReference type="PROSITE" id="PS00137">
    <property type="entry name" value="SUBTILASE_HIS"/>
    <property type="match status" value="1"/>
</dbReference>
<dbReference type="Gene3D" id="3.40.50.200">
    <property type="entry name" value="Peptidase S8/S53 domain"/>
    <property type="match status" value="1"/>
</dbReference>
<comment type="similarity">
    <text evidence="1 5 6">Belongs to the peptidase S8 family.</text>
</comment>
<reference evidence="10" key="1">
    <citation type="submission" date="2025-08" db="UniProtKB">
        <authorList>
            <consortium name="RefSeq"/>
        </authorList>
    </citation>
    <scope>IDENTIFICATION</scope>
    <source>
        <tissue evidence="10">Gonads</tissue>
    </source>
</reference>
<feature type="active site" description="Charge relay system" evidence="5">
    <location>
        <position position="352"/>
    </location>
</feature>
<dbReference type="PRINTS" id="PR00723">
    <property type="entry name" value="SUBTILISIN"/>
</dbReference>
<dbReference type="RefSeq" id="XP_013407807.1">
    <property type="nucleotide sequence ID" value="XM_013552353.1"/>
</dbReference>
<evidence type="ECO:0000313" key="10">
    <source>
        <dbReference type="RefSeq" id="XP_013407807.1"/>
    </source>
</evidence>
<name>A0A1S3JBM4_LINAN</name>
<dbReference type="InterPro" id="IPR034193">
    <property type="entry name" value="PCSK9_ProteinaseK-like"/>
</dbReference>
<dbReference type="InterPro" id="IPR023828">
    <property type="entry name" value="Peptidase_S8_Ser-AS"/>
</dbReference>
<evidence type="ECO:0000256" key="5">
    <source>
        <dbReference type="PROSITE-ProRule" id="PRU01240"/>
    </source>
</evidence>
<evidence type="ECO:0000256" key="7">
    <source>
        <dbReference type="SAM" id="SignalP"/>
    </source>
</evidence>
<proteinExistence type="inferred from homology"/>
<dbReference type="PROSITE" id="PS00138">
    <property type="entry name" value="SUBTILASE_SER"/>
    <property type="match status" value="1"/>
</dbReference>
<dbReference type="AlphaFoldDB" id="A0A1S3JBM4"/>
<dbReference type="InterPro" id="IPR015500">
    <property type="entry name" value="Peptidase_S8_subtilisin-rel"/>
</dbReference>
<keyword evidence="9" id="KW-1185">Reference proteome</keyword>
<dbReference type="PROSITE" id="PS00136">
    <property type="entry name" value="SUBTILASE_ASP"/>
    <property type="match status" value="1"/>
</dbReference>
<keyword evidence="2 5" id="KW-0645">Protease</keyword>
<dbReference type="SUPFAM" id="SSF52743">
    <property type="entry name" value="Subtilisin-like"/>
    <property type="match status" value="1"/>
</dbReference>
<dbReference type="InterPro" id="IPR036852">
    <property type="entry name" value="Peptidase_S8/S53_dom_sf"/>
</dbReference>
<evidence type="ECO:0000256" key="4">
    <source>
        <dbReference type="ARBA" id="ARBA00022825"/>
    </source>
</evidence>
<dbReference type="InterPro" id="IPR023827">
    <property type="entry name" value="Peptidase_S8_Asp-AS"/>
</dbReference>
<dbReference type="PROSITE" id="PS51892">
    <property type="entry name" value="SUBTILASE"/>
    <property type="match status" value="1"/>
</dbReference>
<dbReference type="Proteomes" id="UP000085678">
    <property type="component" value="Unplaced"/>
</dbReference>
<dbReference type="PANTHER" id="PTHR43806:SF11">
    <property type="entry name" value="CEREVISIN-RELATED"/>
    <property type="match status" value="1"/>
</dbReference>
<protein>
    <submittedName>
        <fullName evidence="10">Uncharacterized protein LOC106171861</fullName>
    </submittedName>
</protein>
<dbReference type="InParanoid" id="A0A1S3JBM4"/>
<evidence type="ECO:0000256" key="6">
    <source>
        <dbReference type="RuleBase" id="RU003355"/>
    </source>
</evidence>
<dbReference type="PANTHER" id="PTHR43806">
    <property type="entry name" value="PEPTIDASE S8"/>
    <property type="match status" value="1"/>
</dbReference>
<dbReference type="GO" id="GO:0006508">
    <property type="term" value="P:proteolysis"/>
    <property type="evidence" value="ECO:0007669"/>
    <property type="project" value="UniProtKB-KW"/>
</dbReference>
<dbReference type="FunFam" id="3.40.50.200:FF:000014">
    <property type="entry name" value="Proteinase K"/>
    <property type="match status" value="1"/>
</dbReference>
<dbReference type="OrthoDB" id="206201at2759"/>
<keyword evidence="4 5" id="KW-0720">Serine protease</keyword>
<dbReference type="GO" id="GO:0004252">
    <property type="term" value="F:serine-type endopeptidase activity"/>
    <property type="evidence" value="ECO:0007669"/>
    <property type="project" value="UniProtKB-UniRule"/>
</dbReference>
<dbReference type="GeneID" id="106171861"/>
<feature type="chain" id="PRO_5010328085" evidence="7">
    <location>
        <begin position="19"/>
        <end position="440"/>
    </location>
</feature>
<keyword evidence="3 5" id="KW-0378">Hydrolase</keyword>
<feature type="active site" description="Charge relay system" evidence="5">
    <location>
        <position position="159"/>
    </location>
</feature>
<feature type="active site" description="Charge relay system" evidence="5">
    <location>
        <position position="198"/>
    </location>
</feature>
<organism evidence="9 10">
    <name type="scientific">Lingula anatina</name>
    <name type="common">Brachiopod</name>
    <name type="synonym">Lingula unguis</name>
    <dbReference type="NCBI Taxonomy" id="7574"/>
    <lineage>
        <taxon>Eukaryota</taxon>
        <taxon>Metazoa</taxon>
        <taxon>Spiralia</taxon>
        <taxon>Lophotrochozoa</taxon>
        <taxon>Brachiopoda</taxon>
        <taxon>Linguliformea</taxon>
        <taxon>Lingulata</taxon>
        <taxon>Lingulida</taxon>
        <taxon>Linguloidea</taxon>
        <taxon>Lingulidae</taxon>
        <taxon>Lingula</taxon>
    </lineage>
</organism>
<feature type="signal peptide" evidence="7">
    <location>
        <begin position="1"/>
        <end position="18"/>
    </location>
</feature>
<accession>A0A1S3JBM4</accession>
<evidence type="ECO:0000259" key="8">
    <source>
        <dbReference type="Pfam" id="PF00082"/>
    </source>
</evidence>
<dbReference type="InterPro" id="IPR000209">
    <property type="entry name" value="Peptidase_S8/S53_dom"/>
</dbReference>
<evidence type="ECO:0000256" key="1">
    <source>
        <dbReference type="ARBA" id="ARBA00011073"/>
    </source>
</evidence>
<dbReference type="InterPro" id="IPR050131">
    <property type="entry name" value="Peptidase_S8_subtilisin-like"/>
</dbReference>
<dbReference type="KEGG" id="lak:106171861"/>
<keyword evidence="7" id="KW-0732">Signal</keyword>
<sequence>MKAQLFVLIAATVAFASGRAPVLRAARSSDVAGDGRTYIVKVKDNADVNRVIMRGRVVLNRLMASGEEPSDADVGSRKMEIGNAKFFTIHANSRLLEALQDDDDIEFIEQDTLLYTAACVPIDNSGLWGLDRIDQRSGTRDQCFDPVGDGAGVDAFILDTGIDVAHSDFRTGRAVDFKDLYSAFSEPYGPSSSDGNGHGTHVASTVGGNTMGVARAVNLVAVKVLSDQGSGSTTGIIGAIEDVVAYARTSNRKGVINMSLGGTGSSINAASNAAVQAGVTVVAAAGNSNDDACGYSPAGASEVVCVAASTNQDAKASFSNYGSCVDIIAPGQSILGADANSGSGSVSLSGTSMAAPHVAGAVALFLGSSPNATPDDVKSWLYDGATMDVISGFPGSTQPTTAPPEHICCALDWDFCCPSSLVRPMATPNRFLFVGSDGSK</sequence>
<gene>
    <name evidence="10" type="primary">LOC106171861</name>
</gene>
<feature type="domain" description="Peptidase S8/S53" evidence="8">
    <location>
        <begin position="157"/>
        <end position="385"/>
    </location>
</feature>
<dbReference type="CDD" id="cd04077">
    <property type="entry name" value="Peptidases_S8_PCSK9_ProteinaseK_like"/>
    <property type="match status" value="1"/>
</dbReference>
<evidence type="ECO:0000256" key="2">
    <source>
        <dbReference type="ARBA" id="ARBA00022670"/>
    </source>
</evidence>
<dbReference type="Pfam" id="PF00082">
    <property type="entry name" value="Peptidase_S8"/>
    <property type="match status" value="1"/>
</dbReference>
<dbReference type="GO" id="GO:0005615">
    <property type="term" value="C:extracellular space"/>
    <property type="evidence" value="ECO:0007669"/>
    <property type="project" value="TreeGrafter"/>
</dbReference>
<evidence type="ECO:0000256" key="3">
    <source>
        <dbReference type="ARBA" id="ARBA00022801"/>
    </source>
</evidence>
<evidence type="ECO:0000313" key="9">
    <source>
        <dbReference type="Proteomes" id="UP000085678"/>
    </source>
</evidence>
<dbReference type="SUPFAM" id="SSF54897">
    <property type="entry name" value="Protease propeptides/inhibitors"/>
    <property type="match status" value="1"/>
</dbReference>
<dbReference type="InterPro" id="IPR022398">
    <property type="entry name" value="Peptidase_S8_His-AS"/>
</dbReference>